<comment type="miscellaneous">
    <text evidence="17">Bacitracin is thought to be involved in the inhibition of peptidoglycan synthesis by sequestering undecaprenyl diphosphate, thereby reducing the pool of lipid carrier available.</text>
</comment>
<evidence type="ECO:0000256" key="17">
    <source>
        <dbReference type="HAMAP-Rule" id="MF_01006"/>
    </source>
</evidence>
<organism evidence="18 19">
    <name type="scientific">Clostridium scatologenes</name>
    <dbReference type="NCBI Taxonomy" id="1548"/>
    <lineage>
        <taxon>Bacteria</taxon>
        <taxon>Bacillati</taxon>
        <taxon>Bacillota</taxon>
        <taxon>Clostridia</taxon>
        <taxon>Eubacteriales</taxon>
        <taxon>Clostridiaceae</taxon>
        <taxon>Clostridium</taxon>
    </lineage>
</organism>
<keyword evidence="5 17" id="KW-1003">Cell membrane</keyword>
<evidence type="ECO:0000256" key="4">
    <source>
        <dbReference type="ARBA" id="ARBA00021581"/>
    </source>
</evidence>
<dbReference type="GO" id="GO:0071555">
    <property type="term" value="P:cell wall organization"/>
    <property type="evidence" value="ECO:0007669"/>
    <property type="project" value="UniProtKB-KW"/>
</dbReference>
<dbReference type="GO" id="GO:0008360">
    <property type="term" value="P:regulation of cell shape"/>
    <property type="evidence" value="ECO:0007669"/>
    <property type="project" value="UniProtKB-KW"/>
</dbReference>
<evidence type="ECO:0000256" key="15">
    <source>
        <dbReference type="ARBA" id="ARBA00032932"/>
    </source>
</evidence>
<dbReference type="HAMAP" id="MF_01006">
    <property type="entry name" value="Undec_diphosphatase"/>
    <property type="match status" value="1"/>
</dbReference>
<dbReference type="GO" id="GO:0050380">
    <property type="term" value="F:undecaprenyl-diphosphatase activity"/>
    <property type="evidence" value="ECO:0007669"/>
    <property type="project" value="UniProtKB-UniRule"/>
</dbReference>
<accession>A0A0E3K2Y8</accession>
<dbReference type="EC" id="3.6.1.27" evidence="3 17"/>
<dbReference type="Pfam" id="PF02673">
    <property type="entry name" value="BacA"/>
    <property type="match status" value="1"/>
</dbReference>
<proteinExistence type="inferred from homology"/>
<evidence type="ECO:0000256" key="6">
    <source>
        <dbReference type="ARBA" id="ARBA00022692"/>
    </source>
</evidence>
<keyword evidence="11 17" id="KW-0472">Membrane</keyword>
<feature type="transmembrane region" description="Helical" evidence="17">
    <location>
        <begin position="90"/>
        <end position="108"/>
    </location>
</feature>
<comment type="similarity">
    <text evidence="2 17">Belongs to the UppP family.</text>
</comment>
<evidence type="ECO:0000256" key="5">
    <source>
        <dbReference type="ARBA" id="ARBA00022475"/>
    </source>
</evidence>
<keyword evidence="7 17" id="KW-0378">Hydrolase</keyword>
<evidence type="ECO:0000256" key="3">
    <source>
        <dbReference type="ARBA" id="ARBA00012374"/>
    </source>
</evidence>
<evidence type="ECO:0000256" key="16">
    <source>
        <dbReference type="ARBA" id="ARBA00047594"/>
    </source>
</evidence>
<dbReference type="Proteomes" id="UP000033115">
    <property type="component" value="Chromosome"/>
</dbReference>
<keyword evidence="6 17" id="KW-0812">Transmembrane</keyword>
<dbReference type="RefSeq" id="WP_029160614.1">
    <property type="nucleotide sequence ID" value="NZ_CP009933.1"/>
</dbReference>
<dbReference type="InterPro" id="IPR003824">
    <property type="entry name" value="UppP"/>
</dbReference>
<dbReference type="NCBIfam" id="NF001390">
    <property type="entry name" value="PRK00281.1-4"/>
    <property type="match status" value="1"/>
</dbReference>
<dbReference type="GO" id="GO:0016301">
    <property type="term" value="F:kinase activity"/>
    <property type="evidence" value="ECO:0007669"/>
    <property type="project" value="UniProtKB-KW"/>
</dbReference>
<sequence length="283" mass="31260">MDLVLILKAVVIGIVEGLTEFLPVSSTGHMIIIGNLINFKAPAYPKAYVDMFEVVIQLGAILAVVVLYWDKIKETLLNFLPSERVSAKESGLRFWIIILIACIPAIIIGFPLKDKIEDKLFYPIPVAVALVLGAVWMIYAENKYRNNNRHITISNINARQALIIGAFQCLALWPGMSRSASTIIGAWIAGLSTVVGAEFSFFLAIPMMVGASGLSLIKHNVFSTCNLEQIIALIVGFIVSFLVALVVIDKFIKFLKKRPMRVFAVYRIFIGLIILGLALTHKL</sequence>
<evidence type="ECO:0000313" key="19">
    <source>
        <dbReference type="Proteomes" id="UP000033115"/>
    </source>
</evidence>
<dbReference type="EMBL" id="CP009933">
    <property type="protein sequence ID" value="AKA70805.1"/>
    <property type="molecule type" value="Genomic_DNA"/>
</dbReference>
<feature type="transmembrane region" description="Helical" evidence="17">
    <location>
        <begin position="51"/>
        <end position="69"/>
    </location>
</feature>
<keyword evidence="10 17" id="KW-1133">Transmembrane helix</keyword>
<dbReference type="GO" id="GO:0005886">
    <property type="term" value="C:plasma membrane"/>
    <property type="evidence" value="ECO:0007669"/>
    <property type="project" value="UniProtKB-SubCell"/>
</dbReference>
<name>A0A0E3K2Y8_CLOSL</name>
<evidence type="ECO:0000256" key="8">
    <source>
        <dbReference type="ARBA" id="ARBA00022960"/>
    </source>
</evidence>
<dbReference type="STRING" id="1548.CSCA_3680"/>
<feature type="transmembrane region" description="Helical" evidence="17">
    <location>
        <begin position="184"/>
        <end position="209"/>
    </location>
</feature>
<dbReference type="GO" id="GO:0009252">
    <property type="term" value="P:peptidoglycan biosynthetic process"/>
    <property type="evidence" value="ECO:0007669"/>
    <property type="project" value="UniProtKB-KW"/>
</dbReference>
<keyword evidence="13 17" id="KW-0961">Cell wall biogenesis/degradation</keyword>
<evidence type="ECO:0000256" key="13">
    <source>
        <dbReference type="ARBA" id="ARBA00023316"/>
    </source>
</evidence>
<feature type="transmembrane region" description="Helical" evidence="17">
    <location>
        <begin position="229"/>
        <end position="248"/>
    </location>
</feature>
<dbReference type="PANTHER" id="PTHR30622">
    <property type="entry name" value="UNDECAPRENYL-DIPHOSPHATASE"/>
    <property type="match status" value="1"/>
</dbReference>
<evidence type="ECO:0000256" key="14">
    <source>
        <dbReference type="ARBA" id="ARBA00032707"/>
    </source>
</evidence>
<evidence type="ECO:0000256" key="11">
    <source>
        <dbReference type="ARBA" id="ARBA00023136"/>
    </source>
</evidence>
<keyword evidence="19" id="KW-1185">Reference proteome</keyword>
<protein>
    <recommendedName>
        <fullName evidence="4 17">Undecaprenyl-diphosphatase</fullName>
        <ecNumber evidence="3 17">3.6.1.27</ecNumber>
    </recommendedName>
    <alternativeName>
        <fullName evidence="15 17">Bacitracin resistance protein</fullName>
    </alternativeName>
    <alternativeName>
        <fullName evidence="14 17">Undecaprenyl pyrophosphate phosphatase</fullName>
    </alternativeName>
</protein>
<feature type="transmembrane region" description="Helical" evidence="17">
    <location>
        <begin position="120"/>
        <end position="139"/>
    </location>
</feature>
<dbReference type="AlphaFoldDB" id="A0A0E3K2Y8"/>
<comment type="subcellular location">
    <subcellularLocation>
        <location evidence="1 17">Cell membrane</location>
        <topology evidence="1 17">Multi-pass membrane protein</topology>
    </subcellularLocation>
</comment>
<dbReference type="KEGG" id="csq:CSCA_3680"/>
<keyword evidence="18" id="KW-0808">Transferase</keyword>
<dbReference type="PANTHER" id="PTHR30622:SF3">
    <property type="entry name" value="UNDECAPRENYL-DIPHOSPHATASE"/>
    <property type="match status" value="1"/>
</dbReference>
<evidence type="ECO:0000256" key="2">
    <source>
        <dbReference type="ARBA" id="ARBA00010621"/>
    </source>
</evidence>
<evidence type="ECO:0000256" key="12">
    <source>
        <dbReference type="ARBA" id="ARBA00023251"/>
    </source>
</evidence>
<keyword evidence="9 17" id="KW-0573">Peptidoglycan synthesis</keyword>
<keyword evidence="8 17" id="KW-0133">Cell shape</keyword>
<dbReference type="HOGENOM" id="CLU_060296_2_0_9"/>
<comment type="function">
    <text evidence="17">Catalyzes the dephosphorylation of undecaprenyl diphosphate (UPP). Confers resistance to bacitracin.</text>
</comment>
<dbReference type="NCBIfam" id="TIGR00753">
    <property type="entry name" value="undec_PP_bacA"/>
    <property type="match status" value="1"/>
</dbReference>
<evidence type="ECO:0000313" key="18">
    <source>
        <dbReference type="EMBL" id="AKA70805.1"/>
    </source>
</evidence>
<keyword evidence="12 17" id="KW-0046">Antibiotic resistance</keyword>
<keyword evidence="18" id="KW-0418">Kinase</keyword>
<evidence type="ECO:0000256" key="10">
    <source>
        <dbReference type="ARBA" id="ARBA00022989"/>
    </source>
</evidence>
<comment type="catalytic activity">
    <reaction evidence="16 17">
        <text>di-trans,octa-cis-undecaprenyl diphosphate + H2O = di-trans,octa-cis-undecaprenyl phosphate + phosphate + H(+)</text>
        <dbReference type="Rhea" id="RHEA:28094"/>
        <dbReference type="ChEBI" id="CHEBI:15377"/>
        <dbReference type="ChEBI" id="CHEBI:15378"/>
        <dbReference type="ChEBI" id="CHEBI:43474"/>
        <dbReference type="ChEBI" id="CHEBI:58405"/>
        <dbReference type="ChEBI" id="CHEBI:60392"/>
        <dbReference type="EC" id="3.6.1.27"/>
    </reaction>
</comment>
<feature type="transmembrane region" description="Helical" evidence="17">
    <location>
        <begin position="260"/>
        <end position="279"/>
    </location>
</feature>
<evidence type="ECO:0000256" key="7">
    <source>
        <dbReference type="ARBA" id="ARBA00022801"/>
    </source>
</evidence>
<dbReference type="GO" id="GO:0046677">
    <property type="term" value="P:response to antibiotic"/>
    <property type="evidence" value="ECO:0007669"/>
    <property type="project" value="UniProtKB-UniRule"/>
</dbReference>
<gene>
    <name evidence="17" type="primary">uppP</name>
    <name evidence="18" type="ORF">CSCA_3680</name>
</gene>
<reference evidence="18 19" key="1">
    <citation type="journal article" date="2015" name="J. Biotechnol.">
        <title>Complete genome sequence of a malodorant-producing acetogen, Clostridium scatologenes ATCC 25775(T).</title>
        <authorList>
            <person name="Zhu Z."/>
            <person name="Guo T."/>
            <person name="Zheng H."/>
            <person name="Song T."/>
            <person name="Ouyang P."/>
            <person name="Xie J."/>
        </authorList>
    </citation>
    <scope>NUCLEOTIDE SEQUENCE [LARGE SCALE GENOMIC DNA]</scope>
    <source>
        <strain evidence="18 19">ATCC 25775</strain>
    </source>
</reference>
<dbReference type="NCBIfam" id="NF001389">
    <property type="entry name" value="PRK00281.1-2"/>
    <property type="match status" value="1"/>
</dbReference>
<evidence type="ECO:0000256" key="9">
    <source>
        <dbReference type="ARBA" id="ARBA00022984"/>
    </source>
</evidence>
<evidence type="ECO:0000256" key="1">
    <source>
        <dbReference type="ARBA" id="ARBA00004651"/>
    </source>
</evidence>